<organism evidence="1">
    <name type="scientific">uncultured Methylophaga sp</name>
    <dbReference type="NCBI Taxonomy" id="285271"/>
    <lineage>
        <taxon>Bacteria</taxon>
        <taxon>Pseudomonadati</taxon>
        <taxon>Pseudomonadota</taxon>
        <taxon>Gammaproteobacteria</taxon>
        <taxon>Thiotrichales</taxon>
        <taxon>Piscirickettsiaceae</taxon>
        <taxon>Methylophaga</taxon>
        <taxon>environmental samples</taxon>
    </lineage>
</organism>
<sequence length="115" mass="13067">MEQNLMKKFLKTVVISAFIALFSLNIAYSEEALALPVGEFEFVKMFSGKDSGFVREKLGEPAEIVKRENESGTVEFWIYKNIVKVGNTDKTYKYTQVGIINNYIETLGNTNRSPK</sequence>
<dbReference type="AlphaFoldDB" id="A7LKV9"/>
<name>A7LKV9_9GAMM</name>
<dbReference type="EMBL" id="EU031899">
    <property type="protein sequence ID" value="ABS82779.1"/>
    <property type="molecule type" value="Genomic_DNA"/>
</dbReference>
<evidence type="ECO:0000313" key="1">
    <source>
        <dbReference type="EMBL" id="ABS82779.1"/>
    </source>
</evidence>
<protein>
    <submittedName>
        <fullName evidence="1">Uncharacterized protein</fullName>
    </submittedName>
</protein>
<reference evidence="1" key="1">
    <citation type="journal article" date="2008" name="Environ. Microbiol.">
        <title>Marine methylotrophs revealed by stable-isotope probing, multiple displacement amplification and metagenomics.</title>
        <authorList>
            <person name="Neufeld J.D."/>
            <person name="Chen Y."/>
            <person name="Dumont M.G."/>
            <person name="Murrell J.C."/>
        </authorList>
    </citation>
    <scope>NUCLEOTIDE SEQUENCE</scope>
</reference>
<proteinExistence type="predicted"/>
<accession>A7LKV9</accession>